<keyword evidence="2" id="KW-1185">Reference proteome</keyword>
<dbReference type="EMBL" id="JASJQH010002930">
    <property type="protein sequence ID" value="KAK9759848.1"/>
    <property type="molecule type" value="Genomic_DNA"/>
</dbReference>
<proteinExistence type="predicted"/>
<dbReference type="Proteomes" id="UP001479436">
    <property type="component" value="Unassembled WGS sequence"/>
</dbReference>
<evidence type="ECO:0000313" key="1">
    <source>
        <dbReference type="EMBL" id="KAK9759848.1"/>
    </source>
</evidence>
<comment type="caution">
    <text evidence="1">The sequence shown here is derived from an EMBL/GenBank/DDBJ whole genome shotgun (WGS) entry which is preliminary data.</text>
</comment>
<evidence type="ECO:0000313" key="2">
    <source>
        <dbReference type="Proteomes" id="UP001479436"/>
    </source>
</evidence>
<name>A0ABR2WEC1_9FUNG</name>
<gene>
    <name evidence="1" type="ORF">K7432_016703</name>
</gene>
<organism evidence="1 2">
    <name type="scientific">Basidiobolus ranarum</name>
    <dbReference type="NCBI Taxonomy" id="34480"/>
    <lineage>
        <taxon>Eukaryota</taxon>
        <taxon>Fungi</taxon>
        <taxon>Fungi incertae sedis</taxon>
        <taxon>Zoopagomycota</taxon>
        <taxon>Entomophthoromycotina</taxon>
        <taxon>Basidiobolomycetes</taxon>
        <taxon>Basidiobolales</taxon>
        <taxon>Basidiobolaceae</taxon>
        <taxon>Basidiobolus</taxon>
    </lineage>
</organism>
<feature type="non-terminal residue" evidence="1">
    <location>
        <position position="1"/>
    </location>
</feature>
<sequence>PSPSSAAPASIPAPLFTQKSQISQRPCLASSQNFSQAPQTQPCLTSKTIKVPSMQASSKNKKDFLVPPILLLQPTGLNLLEVMLATNIAGLFIGEVKDHLEWDLFDHTFRQHIDSPLFAPFCFKKELLCRFASLLKNSALF</sequence>
<protein>
    <submittedName>
        <fullName evidence="1">Uncharacterized protein</fullName>
    </submittedName>
</protein>
<reference evidence="1 2" key="1">
    <citation type="submission" date="2023-04" db="EMBL/GenBank/DDBJ databases">
        <title>Genome of Basidiobolus ranarum AG-B5.</title>
        <authorList>
            <person name="Stajich J.E."/>
            <person name="Carter-House D."/>
            <person name="Gryganskyi A."/>
        </authorList>
    </citation>
    <scope>NUCLEOTIDE SEQUENCE [LARGE SCALE GENOMIC DNA]</scope>
    <source>
        <strain evidence="1 2">AG-B5</strain>
    </source>
</reference>
<accession>A0ABR2WEC1</accession>